<dbReference type="InterPro" id="IPR050819">
    <property type="entry name" value="Tripeptidyl-peptidase_I"/>
</dbReference>
<dbReference type="Gene3D" id="3.40.50.200">
    <property type="entry name" value="Peptidase S8/S53 domain"/>
    <property type="match status" value="1"/>
</dbReference>
<dbReference type="PANTHER" id="PTHR14218:SF19">
    <property type="entry name" value="SERINE PROTEASE AORO, PUTATIVE (AFU_ORTHOLOGUE AFUA_6G10250)-RELATED"/>
    <property type="match status" value="1"/>
</dbReference>
<evidence type="ECO:0000256" key="8">
    <source>
        <dbReference type="ARBA" id="ARBA00023145"/>
    </source>
</evidence>
<evidence type="ECO:0000256" key="7">
    <source>
        <dbReference type="ARBA" id="ARBA00022837"/>
    </source>
</evidence>
<protein>
    <recommendedName>
        <fullName evidence="10">Peptidase S53 domain-containing protein</fullName>
    </recommendedName>
</protein>
<dbReference type="Pfam" id="PF09286">
    <property type="entry name" value="Pro-kuma_activ"/>
    <property type="match status" value="1"/>
</dbReference>
<dbReference type="InterPro" id="IPR036852">
    <property type="entry name" value="Peptidase_S8/S53_dom_sf"/>
</dbReference>
<evidence type="ECO:0000256" key="5">
    <source>
        <dbReference type="ARBA" id="ARBA00022801"/>
    </source>
</evidence>
<evidence type="ECO:0000256" key="4">
    <source>
        <dbReference type="ARBA" id="ARBA00022723"/>
    </source>
</evidence>
<evidence type="ECO:0000256" key="6">
    <source>
        <dbReference type="ARBA" id="ARBA00022825"/>
    </source>
</evidence>
<comment type="caution">
    <text evidence="9">Lacks conserved residue(s) required for the propagation of feature annotation.</text>
</comment>
<comment type="caution">
    <text evidence="11">The sequence shown here is derived from an EMBL/GenBank/DDBJ whole genome shotgun (WGS) entry which is preliminary data.</text>
</comment>
<keyword evidence="7" id="KW-0106">Calcium</keyword>
<proteinExistence type="predicted"/>
<dbReference type="PROSITE" id="PS51695">
    <property type="entry name" value="SEDOLISIN"/>
    <property type="match status" value="1"/>
</dbReference>
<organism evidence="11 12">
    <name type="scientific">Neonectria punicea</name>
    <dbReference type="NCBI Taxonomy" id="979145"/>
    <lineage>
        <taxon>Eukaryota</taxon>
        <taxon>Fungi</taxon>
        <taxon>Dikarya</taxon>
        <taxon>Ascomycota</taxon>
        <taxon>Pezizomycotina</taxon>
        <taxon>Sordariomycetes</taxon>
        <taxon>Hypocreomycetidae</taxon>
        <taxon>Hypocreales</taxon>
        <taxon>Nectriaceae</taxon>
        <taxon>Neonectria</taxon>
    </lineage>
</organism>
<keyword evidence="5" id="KW-0378">Hydrolase</keyword>
<gene>
    <name evidence="11" type="ORF">QQX98_001327</name>
</gene>
<dbReference type="SUPFAM" id="SSF52743">
    <property type="entry name" value="Subtilisin-like"/>
    <property type="match status" value="1"/>
</dbReference>
<keyword evidence="4" id="KW-0479">Metal-binding</keyword>
<dbReference type="InterPro" id="IPR030400">
    <property type="entry name" value="Sedolisin_dom"/>
</dbReference>
<feature type="domain" description="Peptidase S53" evidence="10">
    <location>
        <begin position="62"/>
        <end position="327"/>
    </location>
</feature>
<comment type="cofactor">
    <cofactor evidence="1">
        <name>Ca(2+)</name>
        <dbReference type="ChEBI" id="CHEBI:29108"/>
    </cofactor>
</comment>
<dbReference type="EMBL" id="JAZAVJ010000012">
    <property type="protein sequence ID" value="KAK7423037.1"/>
    <property type="molecule type" value="Genomic_DNA"/>
</dbReference>
<keyword evidence="8" id="KW-0865">Zymogen</keyword>
<dbReference type="Proteomes" id="UP001498476">
    <property type="component" value="Unassembled WGS sequence"/>
</dbReference>
<evidence type="ECO:0000256" key="1">
    <source>
        <dbReference type="ARBA" id="ARBA00001913"/>
    </source>
</evidence>
<evidence type="ECO:0000313" key="11">
    <source>
        <dbReference type="EMBL" id="KAK7423037.1"/>
    </source>
</evidence>
<comment type="subcellular location">
    <subcellularLocation>
        <location evidence="2">Secreted</location>
        <location evidence="2">Extracellular space</location>
    </subcellularLocation>
</comment>
<keyword evidence="6" id="KW-0720">Serine protease</keyword>
<dbReference type="PANTHER" id="PTHR14218">
    <property type="entry name" value="PROTEASE S8 TRIPEPTIDYL PEPTIDASE I CLN2"/>
    <property type="match status" value="1"/>
</dbReference>
<dbReference type="InterPro" id="IPR015366">
    <property type="entry name" value="S53_propep"/>
</dbReference>
<evidence type="ECO:0000256" key="3">
    <source>
        <dbReference type="ARBA" id="ARBA00022670"/>
    </source>
</evidence>
<evidence type="ECO:0000256" key="9">
    <source>
        <dbReference type="PROSITE-ProRule" id="PRU01032"/>
    </source>
</evidence>
<reference evidence="11 12" key="1">
    <citation type="journal article" date="2025" name="Microbiol. Resour. Announc.">
        <title>Draft genome sequences for Neonectria magnoliae and Neonectria punicea, canker pathogens of Liriodendron tulipifera and Acer saccharum in West Virginia.</title>
        <authorList>
            <person name="Petronek H.M."/>
            <person name="Kasson M.T."/>
            <person name="Metheny A.M."/>
            <person name="Stauder C.M."/>
            <person name="Lovett B."/>
            <person name="Lynch S.C."/>
            <person name="Garnas J.R."/>
            <person name="Kasson L.R."/>
            <person name="Stajich J.E."/>
        </authorList>
    </citation>
    <scope>NUCLEOTIDE SEQUENCE [LARGE SCALE GENOMIC DNA]</scope>
    <source>
        <strain evidence="11 12">NRRL 64653</strain>
    </source>
</reference>
<evidence type="ECO:0000259" key="10">
    <source>
        <dbReference type="PROSITE" id="PS51695"/>
    </source>
</evidence>
<accession>A0ABR1HPW3</accession>
<keyword evidence="12" id="KW-1185">Reference proteome</keyword>
<evidence type="ECO:0000313" key="12">
    <source>
        <dbReference type="Proteomes" id="UP001498476"/>
    </source>
</evidence>
<evidence type="ECO:0000256" key="2">
    <source>
        <dbReference type="ARBA" id="ARBA00004239"/>
    </source>
</evidence>
<keyword evidence="3" id="KW-0645">Protease</keyword>
<sequence length="327" mass="35567">MSQAYGSDIVQGAIAFHQPQIAEAESMLMSISNPASDRFGQYLDGKAVEAFFAPAEDSQRKYLPGSKPAELYGIPLGTKAAPNNSLGIYGNGDAYNQANLDNFWSKYARFISKGTGPKVNSINGAKAPGEENGGEEMLDLQMAYPIVWPQKVTVFQTPYNNGGGLLNDFLDAVDASYCHYDGGDDPEFDPKFPIFGGWQGPAMCGTYKVTNVVSISFALDESSLSRHYVQRQCHEWMKLALRGVTVVVAAGDRGVQGNTGCIFDPKHPKKEIFNPLFPSSCPYVTTVGATQVNFDGSRRREVAVFDPKHNYYSGGETYITSQSGSLL</sequence>
<name>A0ABR1HPW3_9HYPO</name>